<proteinExistence type="predicted"/>
<evidence type="ECO:0000313" key="2">
    <source>
        <dbReference type="Proteomes" id="UP001367508"/>
    </source>
</evidence>
<protein>
    <submittedName>
        <fullName evidence="1">Uncharacterized protein</fullName>
    </submittedName>
</protein>
<reference evidence="1 2" key="1">
    <citation type="submission" date="2024-01" db="EMBL/GenBank/DDBJ databases">
        <title>The genomes of 5 underutilized Papilionoideae crops provide insights into root nodulation and disease resistanc.</title>
        <authorList>
            <person name="Jiang F."/>
        </authorList>
    </citation>
    <scope>NUCLEOTIDE SEQUENCE [LARGE SCALE GENOMIC DNA]</scope>
    <source>
        <strain evidence="1">LVBAO_FW01</strain>
        <tissue evidence="1">Leaves</tissue>
    </source>
</reference>
<dbReference type="EMBL" id="JAYMYQ010000004">
    <property type="protein sequence ID" value="KAK7338753.1"/>
    <property type="molecule type" value="Genomic_DNA"/>
</dbReference>
<evidence type="ECO:0000313" key="1">
    <source>
        <dbReference type="EMBL" id="KAK7338753.1"/>
    </source>
</evidence>
<organism evidence="1 2">
    <name type="scientific">Canavalia gladiata</name>
    <name type="common">Sword bean</name>
    <name type="synonym">Dolichos gladiatus</name>
    <dbReference type="NCBI Taxonomy" id="3824"/>
    <lineage>
        <taxon>Eukaryota</taxon>
        <taxon>Viridiplantae</taxon>
        <taxon>Streptophyta</taxon>
        <taxon>Embryophyta</taxon>
        <taxon>Tracheophyta</taxon>
        <taxon>Spermatophyta</taxon>
        <taxon>Magnoliopsida</taxon>
        <taxon>eudicotyledons</taxon>
        <taxon>Gunneridae</taxon>
        <taxon>Pentapetalae</taxon>
        <taxon>rosids</taxon>
        <taxon>fabids</taxon>
        <taxon>Fabales</taxon>
        <taxon>Fabaceae</taxon>
        <taxon>Papilionoideae</taxon>
        <taxon>50 kb inversion clade</taxon>
        <taxon>NPAAA clade</taxon>
        <taxon>indigoferoid/millettioid clade</taxon>
        <taxon>Phaseoleae</taxon>
        <taxon>Canavalia</taxon>
    </lineage>
</organism>
<name>A0AAN9LSG9_CANGL</name>
<gene>
    <name evidence="1" type="ORF">VNO77_19384</name>
</gene>
<dbReference type="AlphaFoldDB" id="A0AAN9LSG9"/>
<dbReference type="Proteomes" id="UP001367508">
    <property type="component" value="Unassembled WGS sequence"/>
</dbReference>
<comment type="caution">
    <text evidence="1">The sequence shown here is derived from an EMBL/GenBank/DDBJ whole genome shotgun (WGS) entry which is preliminary data.</text>
</comment>
<sequence length="161" mass="18507">MGHLTLYHGLWCMYQGNSASAGQRWSDITSSQLEWNEKFTFQEGLMLLEVTNEVPGASRQVEPQAVKEPSIESSLKLRSCGAPKQYWSHAEFPPHFLQLLLGQIKRRREDSGFGDRKGGVLSVQDFQSHEKRGVCSLEMVEAWSIQAWKRSWPLHRMVFKL</sequence>
<accession>A0AAN9LSG9</accession>
<keyword evidence="2" id="KW-1185">Reference proteome</keyword>